<feature type="region of interest" description="Disordered" evidence="1">
    <location>
        <begin position="263"/>
        <end position="363"/>
    </location>
</feature>
<gene>
    <name evidence="4" type="ORF">N7449_005246</name>
</gene>
<keyword evidence="2" id="KW-0472">Membrane</keyword>
<dbReference type="Pfam" id="PF24802">
    <property type="entry name" value="DUF7703"/>
    <property type="match status" value="1"/>
</dbReference>
<feature type="transmembrane region" description="Helical" evidence="2">
    <location>
        <begin position="120"/>
        <end position="144"/>
    </location>
</feature>
<dbReference type="GO" id="GO:0006139">
    <property type="term" value="P:nucleobase-containing compound metabolic process"/>
    <property type="evidence" value="ECO:0007669"/>
    <property type="project" value="UniProtKB-ARBA"/>
</dbReference>
<feature type="transmembrane region" description="Helical" evidence="2">
    <location>
        <begin position="57"/>
        <end position="83"/>
    </location>
</feature>
<feature type="compositionally biased region" description="Low complexity" evidence="1">
    <location>
        <begin position="316"/>
        <end position="326"/>
    </location>
</feature>
<keyword evidence="2" id="KW-1133">Transmembrane helix</keyword>
<reference evidence="4" key="2">
    <citation type="journal article" date="2023" name="IMA Fungus">
        <title>Comparative genomic study of the Penicillium genus elucidates a diverse pangenome and 15 lateral gene transfer events.</title>
        <authorList>
            <person name="Petersen C."/>
            <person name="Sorensen T."/>
            <person name="Nielsen M.R."/>
            <person name="Sondergaard T.E."/>
            <person name="Sorensen J.L."/>
            <person name="Fitzpatrick D.A."/>
            <person name="Frisvad J.C."/>
            <person name="Nielsen K.L."/>
        </authorList>
    </citation>
    <scope>NUCLEOTIDE SEQUENCE</scope>
    <source>
        <strain evidence="4">IBT 20477</strain>
    </source>
</reference>
<dbReference type="EMBL" id="JAPQKQ010000003">
    <property type="protein sequence ID" value="KAJ5203167.1"/>
    <property type="molecule type" value="Genomic_DNA"/>
</dbReference>
<dbReference type="CDD" id="cd01285">
    <property type="entry name" value="nucleoside_deaminase"/>
    <property type="match status" value="1"/>
</dbReference>
<dbReference type="InterPro" id="IPR056120">
    <property type="entry name" value="DUF7703"/>
</dbReference>
<dbReference type="Proteomes" id="UP001150942">
    <property type="component" value="Unassembled WGS sequence"/>
</dbReference>
<feature type="transmembrane region" description="Helical" evidence="2">
    <location>
        <begin position="26"/>
        <end position="50"/>
    </location>
</feature>
<evidence type="ECO:0000256" key="1">
    <source>
        <dbReference type="SAM" id="MobiDB-lite"/>
    </source>
</evidence>
<dbReference type="PROSITE" id="PS51747">
    <property type="entry name" value="CYT_DCMP_DEAMINASES_2"/>
    <property type="match status" value="1"/>
</dbReference>
<keyword evidence="2" id="KW-0812">Transmembrane</keyword>
<dbReference type="Gene3D" id="3.40.140.10">
    <property type="entry name" value="Cytidine Deaminase, domain 2"/>
    <property type="match status" value="1"/>
</dbReference>
<reference evidence="4" key="1">
    <citation type="submission" date="2022-11" db="EMBL/GenBank/DDBJ databases">
        <authorList>
            <person name="Petersen C."/>
        </authorList>
    </citation>
    <scope>NUCLEOTIDE SEQUENCE</scope>
    <source>
        <strain evidence="4">IBT 20477</strain>
    </source>
</reference>
<evidence type="ECO:0000259" key="3">
    <source>
        <dbReference type="PROSITE" id="PS51747"/>
    </source>
</evidence>
<feature type="transmembrane region" description="Helical" evidence="2">
    <location>
        <begin position="164"/>
        <end position="182"/>
    </location>
</feature>
<accession>A0A9W9ML43</accession>
<feature type="compositionally biased region" description="Polar residues" evidence="1">
    <location>
        <begin position="346"/>
        <end position="363"/>
    </location>
</feature>
<comment type="caution">
    <text evidence="4">The sequence shown here is derived from an EMBL/GenBank/DDBJ whole genome shotgun (WGS) entry which is preliminary data.</text>
</comment>
<name>A0A9W9ML43_9EURO</name>
<dbReference type="InterPro" id="IPR016193">
    <property type="entry name" value="Cytidine_deaminase-like"/>
</dbReference>
<organism evidence="4 5">
    <name type="scientific">Penicillium cf. viridicatum</name>
    <dbReference type="NCBI Taxonomy" id="2972119"/>
    <lineage>
        <taxon>Eukaryota</taxon>
        <taxon>Fungi</taxon>
        <taxon>Dikarya</taxon>
        <taxon>Ascomycota</taxon>
        <taxon>Pezizomycotina</taxon>
        <taxon>Eurotiomycetes</taxon>
        <taxon>Eurotiomycetidae</taxon>
        <taxon>Eurotiales</taxon>
        <taxon>Aspergillaceae</taxon>
        <taxon>Penicillium</taxon>
    </lineage>
</organism>
<evidence type="ECO:0000313" key="5">
    <source>
        <dbReference type="Proteomes" id="UP001150942"/>
    </source>
</evidence>
<dbReference type="GO" id="GO:0003824">
    <property type="term" value="F:catalytic activity"/>
    <property type="evidence" value="ECO:0007669"/>
    <property type="project" value="InterPro"/>
</dbReference>
<keyword evidence="5" id="KW-1185">Reference proteome</keyword>
<dbReference type="AlphaFoldDB" id="A0A9W9ML43"/>
<dbReference type="PANTHER" id="PTHR37013">
    <property type="entry name" value="INTEGRAL MEMBRANE PROTEIN (AFU_ORTHOLOGUE AFUA_1G05950)-RELATED"/>
    <property type="match status" value="1"/>
</dbReference>
<dbReference type="OrthoDB" id="405906at2759"/>
<feature type="domain" description="CMP/dCMP-type deaminase" evidence="3">
    <location>
        <begin position="370"/>
        <end position="480"/>
    </location>
</feature>
<dbReference type="InterPro" id="IPR002125">
    <property type="entry name" value="CMP_dCMP_dom"/>
</dbReference>
<evidence type="ECO:0000313" key="4">
    <source>
        <dbReference type="EMBL" id="KAJ5203167.1"/>
    </source>
</evidence>
<dbReference type="PANTHER" id="PTHR37013:SF7">
    <property type="entry name" value="INTEGRAL MEMBRANE PROTEIN"/>
    <property type="match status" value="1"/>
</dbReference>
<feature type="transmembrane region" description="Helical" evidence="2">
    <location>
        <begin position="89"/>
        <end position="108"/>
    </location>
</feature>
<evidence type="ECO:0000256" key="2">
    <source>
        <dbReference type="SAM" id="Phobius"/>
    </source>
</evidence>
<dbReference type="SUPFAM" id="SSF53927">
    <property type="entry name" value="Cytidine deaminase-like"/>
    <property type="match status" value="1"/>
</dbReference>
<feature type="transmembrane region" description="Helical" evidence="2">
    <location>
        <begin position="203"/>
        <end position="222"/>
    </location>
</feature>
<dbReference type="Pfam" id="PF00383">
    <property type="entry name" value="dCMP_cyt_deam_1"/>
    <property type="match status" value="1"/>
</dbReference>
<protein>
    <recommendedName>
        <fullName evidence="3">CMP/dCMP-type deaminase domain-containing protein</fullName>
    </recommendedName>
</protein>
<sequence length="529" mass="58906">MSLADIPGSNFSIADRSAQDRFAERTAVACLIAIAWYNALELIVLCFTTFKRYGGWYFWCLLIASFSIIPFGLGYLLIIFNIYSNMFPVVMELVAWVGMVTGQSLVLWSRLHLVCHSPTVLRATLAMIIVDAIILHIPASVLELGSHSHKSSLFANGFNIFERIQLVGFSIQEIILSIIYSWEAVRLLNLRPRGHYRGTLVQLLIVNVVMIMMDAAIIGVQYSGLFDIHVTLKAMVYSVKLKLEYAILGKLVHITEGPDSDMFTETPEYGSHIRRTRVPSKGSSTNPLRRSLSVAQRERSTPHLASSDTAANIKISNRARSNNARSPNPPNPLRYPHPSTHLHPNPLSTIQTIPRNDHSQPNLSTPLTNPQLTAASHAALDHQIQAQDLHKKRPFAAILLAPDNETILLSSNSLSHVRHAESELARNAADNYDWAYLARCTLVSTWEPCAMCAGAIYWAHIGRLVYLASEEALREVVGVGNPENLTLDLPCRRVFEKGQSVVEVIGPLVEEGWEGMVVEDSRRYWGGRG</sequence>
<proteinExistence type="predicted"/>